<accession>A0A1W1BFY2</accession>
<sequence length="163" mass="18935">MELKQFLELFNPLPGSHYMQVTNKIDVTTFALHEMMQSVDGEFRLVLYEQEEQALPAELLDVTLQRITNNNTPFRARPRDHDIVIFKDIFTQHTNPELLLRIAYTTLANSADIIIMEKKGTMDIEATKNLLEQFEFRAPNAIDVFDTYDLVMAKKMHMWGNGL</sequence>
<protein>
    <submittedName>
        <fullName evidence="1">Uncharacterized protein</fullName>
    </submittedName>
</protein>
<dbReference type="EMBL" id="FPHK01000001">
    <property type="protein sequence ID" value="SFV52470.1"/>
    <property type="molecule type" value="Genomic_DNA"/>
</dbReference>
<gene>
    <name evidence="1" type="ORF">MNB_SM-6-969</name>
</gene>
<name>A0A1W1BFY2_9ZZZZ</name>
<proteinExistence type="predicted"/>
<organism evidence="1">
    <name type="scientific">hydrothermal vent metagenome</name>
    <dbReference type="NCBI Taxonomy" id="652676"/>
    <lineage>
        <taxon>unclassified sequences</taxon>
        <taxon>metagenomes</taxon>
        <taxon>ecological metagenomes</taxon>
    </lineage>
</organism>
<evidence type="ECO:0000313" key="1">
    <source>
        <dbReference type="EMBL" id="SFV52470.1"/>
    </source>
</evidence>
<dbReference type="AlphaFoldDB" id="A0A1W1BFY2"/>
<reference evidence="1" key="1">
    <citation type="submission" date="2016-10" db="EMBL/GenBank/DDBJ databases">
        <authorList>
            <person name="de Groot N.N."/>
        </authorList>
    </citation>
    <scope>NUCLEOTIDE SEQUENCE</scope>
</reference>